<dbReference type="PANTHER" id="PTHR31286">
    <property type="entry name" value="GLYCINE-RICH CELL WALL STRUCTURAL PROTEIN 1.8-LIKE"/>
    <property type="match status" value="1"/>
</dbReference>
<dbReference type="EMBL" id="JACGWJ010000930">
    <property type="protein sequence ID" value="KAL0286731.1"/>
    <property type="molecule type" value="Genomic_DNA"/>
</dbReference>
<feature type="compositionally biased region" description="Low complexity" evidence="1">
    <location>
        <begin position="151"/>
        <end position="167"/>
    </location>
</feature>
<feature type="region of interest" description="Disordered" evidence="1">
    <location>
        <begin position="1"/>
        <end position="63"/>
    </location>
</feature>
<name>A0AAW2IX26_SESRA</name>
<dbReference type="Pfam" id="PF14111">
    <property type="entry name" value="DUF4283"/>
    <property type="match status" value="1"/>
</dbReference>
<feature type="compositionally biased region" description="Polar residues" evidence="1">
    <location>
        <begin position="1"/>
        <end position="10"/>
    </location>
</feature>
<dbReference type="PANTHER" id="PTHR31286:SF165">
    <property type="entry name" value="DUF4283 DOMAIN-CONTAINING PROTEIN"/>
    <property type="match status" value="1"/>
</dbReference>
<gene>
    <name evidence="3" type="ORF">Sradi_7141300</name>
</gene>
<feature type="domain" description="DUF4283" evidence="2">
    <location>
        <begin position="302"/>
        <end position="379"/>
    </location>
</feature>
<evidence type="ECO:0000256" key="1">
    <source>
        <dbReference type="SAM" id="MobiDB-lite"/>
    </source>
</evidence>
<evidence type="ECO:0000313" key="3">
    <source>
        <dbReference type="EMBL" id="KAL0286731.1"/>
    </source>
</evidence>
<sequence length="600" mass="65621">MLPKESNSLCPLSHNTHTDSTHTSHTEHSATHDANPDGEHEVPEAENLGGDLHGIDGKESPSTSEEFDFDAFYELANRVLNGDTDAMANLKSLKDRWELTFKKSKTPALKSVTGRPSTPFRPRISLLPRRSLRTGTDSLTDLVSCPVNRSGIVSHGSSSTSTSGLATFPTQERETQEPPIPQISDGPTQLLGDCSESAPQDSPEKGPSVETVTQAALIPKILASPVAVGNLEVVPPTTAQDGRLQQSDIFIGNVKLQAEFVDTIAGAFLQSSRKTLHFVPPTRQNGEIIIRPTQEVVDNGSKKWRSTAVGYFLGKRPYFPQVEAFVRSNWKGLQHVSVSSSGFFFFRFISRQAMEDVIEGGPWLFQGQPIVLQPWEQGMSLRRQKHTQIPVWIRLRHLPMEYWTDEGLSTVASGVGAPLYTDAITKDCSRLDFARVCVMLDFNSPLPKHLVVISPVLRNGKEDPKRIDIEYEWLPQRCKACCSLGHVSATCPANMKKPIAPPIAIFVQKQPSQTDLTPPEQRLMSTEDPRPAPTGGTVRSAQSTITTPQSAASLLRTNSGSSSLNKGKDIELHNSYSALAEGPESQFTGPNGSSPMLEDS</sequence>
<feature type="compositionally biased region" description="Polar residues" evidence="1">
    <location>
        <begin position="537"/>
        <end position="565"/>
    </location>
</feature>
<dbReference type="AlphaFoldDB" id="A0AAW2IX26"/>
<comment type="caution">
    <text evidence="3">The sequence shown here is derived from an EMBL/GenBank/DDBJ whole genome shotgun (WGS) entry which is preliminary data.</text>
</comment>
<evidence type="ECO:0000259" key="2">
    <source>
        <dbReference type="Pfam" id="PF14111"/>
    </source>
</evidence>
<reference evidence="3" key="2">
    <citation type="journal article" date="2024" name="Plant">
        <title>Genomic evolution and insights into agronomic trait innovations of Sesamum species.</title>
        <authorList>
            <person name="Miao H."/>
            <person name="Wang L."/>
            <person name="Qu L."/>
            <person name="Liu H."/>
            <person name="Sun Y."/>
            <person name="Le M."/>
            <person name="Wang Q."/>
            <person name="Wei S."/>
            <person name="Zheng Y."/>
            <person name="Lin W."/>
            <person name="Duan Y."/>
            <person name="Cao H."/>
            <person name="Xiong S."/>
            <person name="Wang X."/>
            <person name="Wei L."/>
            <person name="Li C."/>
            <person name="Ma Q."/>
            <person name="Ju M."/>
            <person name="Zhao R."/>
            <person name="Li G."/>
            <person name="Mu C."/>
            <person name="Tian Q."/>
            <person name="Mei H."/>
            <person name="Zhang T."/>
            <person name="Gao T."/>
            <person name="Zhang H."/>
        </authorList>
    </citation>
    <scope>NUCLEOTIDE SEQUENCE</scope>
    <source>
        <strain evidence="3">G02</strain>
    </source>
</reference>
<feature type="region of interest" description="Disordered" evidence="1">
    <location>
        <begin position="511"/>
        <end position="600"/>
    </location>
</feature>
<feature type="compositionally biased region" description="Polar residues" evidence="1">
    <location>
        <begin position="585"/>
        <end position="594"/>
    </location>
</feature>
<protein>
    <recommendedName>
        <fullName evidence="2">DUF4283 domain-containing protein</fullName>
    </recommendedName>
</protein>
<organism evidence="3">
    <name type="scientific">Sesamum radiatum</name>
    <name type="common">Black benniseed</name>
    <dbReference type="NCBI Taxonomy" id="300843"/>
    <lineage>
        <taxon>Eukaryota</taxon>
        <taxon>Viridiplantae</taxon>
        <taxon>Streptophyta</taxon>
        <taxon>Embryophyta</taxon>
        <taxon>Tracheophyta</taxon>
        <taxon>Spermatophyta</taxon>
        <taxon>Magnoliopsida</taxon>
        <taxon>eudicotyledons</taxon>
        <taxon>Gunneridae</taxon>
        <taxon>Pentapetalae</taxon>
        <taxon>asterids</taxon>
        <taxon>lamiids</taxon>
        <taxon>Lamiales</taxon>
        <taxon>Pedaliaceae</taxon>
        <taxon>Sesamum</taxon>
    </lineage>
</organism>
<dbReference type="InterPro" id="IPR040256">
    <property type="entry name" value="At4g02000-like"/>
</dbReference>
<feature type="compositionally biased region" description="Basic and acidic residues" evidence="1">
    <location>
        <begin position="16"/>
        <end position="43"/>
    </location>
</feature>
<accession>A0AAW2IX26</accession>
<dbReference type="InterPro" id="IPR025558">
    <property type="entry name" value="DUF4283"/>
</dbReference>
<reference evidence="3" key="1">
    <citation type="submission" date="2020-06" db="EMBL/GenBank/DDBJ databases">
        <authorList>
            <person name="Li T."/>
            <person name="Hu X."/>
            <person name="Zhang T."/>
            <person name="Song X."/>
            <person name="Zhang H."/>
            <person name="Dai N."/>
            <person name="Sheng W."/>
            <person name="Hou X."/>
            <person name="Wei L."/>
        </authorList>
    </citation>
    <scope>NUCLEOTIDE SEQUENCE</scope>
    <source>
        <strain evidence="3">G02</strain>
        <tissue evidence="3">Leaf</tissue>
    </source>
</reference>
<feature type="region of interest" description="Disordered" evidence="1">
    <location>
        <begin position="151"/>
        <end position="207"/>
    </location>
</feature>
<proteinExistence type="predicted"/>